<gene>
    <name evidence="3" type="ORF">AAF712_016760</name>
</gene>
<dbReference type="EMBL" id="JBBXMP010001160">
    <property type="protein sequence ID" value="KAL0056633.1"/>
    <property type="molecule type" value="Genomic_DNA"/>
</dbReference>
<evidence type="ECO:0000313" key="3">
    <source>
        <dbReference type="EMBL" id="KAL0056633.1"/>
    </source>
</evidence>
<comment type="caution">
    <text evidence="3">The sequence shown here is derived from an EMBL/GenBank/DDBJ whole genome shotgun (WGS) entry which is preliminary data.</text>
</comment>
<name>A0ABR2Z5V6_9AGAR</name>
<evidence type="ECO:0000313" key="4">
    <source>
        <dbReference type="Proteomes" id="UP001437256"/>
    </source>
</evidence>
<dbReference type="PROSITE" id="PS50966">
    <property type="entry name" value="ZF_SWIM"/>
    <property type="match status" value="1"/>
</dbReference>
<keyword evidence="4" id="KW-1185">Reference proteome</keyword>
<dbReference type="InterPro" id="IPR007527">
    <property type="entry name" value="Znf_SWIM"/>
</dbReference>
<reference evidence="3 4" key="1">
    <citation type="submission" date="2024-05" db="EMBL/GenBank/DDBJ databases">
        <title>A draft genome resource for the thread blight pathogen Marasmius tenuissimus strain MS-2.</title>
        <authorList>
            <person name="Yulfo-Soto G.E."/>
            <person name="Baruah I.K."/>
            <person name="Amoako-Attah I."/>
            <person name="Bukari Y."/>
            <person name="Meinhardt L.W."/>
            <person name="Bailey B.A."/>
            <person name="Cohen S.P."/>
        </authorList>
    </citation>
    <scope>NUCLEOTIDE SEQUENCE [LARGE SCALE GENOMIC DNA]</scope>
    <source>
        <strain evidence="3 4">MS-2</strain>
    </source>
</reference>
<evidence type="ECO:0000259" key="2">
    <source>
        <dbReference type="PROSITE" id="PS50966"/>
    </source>
</evidence>
<accession>A0ABR2Z5V6</accession>
<feature type="non-terminal residue" evidence="3">
    <location>
        <position position="306"/>
    </location>
</feature>
<organism evidence="3 4">
    <name type="scientific">Marasmius tenuissimus</name>
    <dbReference type="NCBI Taxonomy" id="585030"/>
    <lineage>
        <taxon>Eukaryota</taxon>
        <taxon>Fungi</taxon>
        <taxon>Dikarya</taxon>
        <taxon>Basidiomycota</taxon>
        <taxon>Agaricomycotina</taxon>
        <taxon>Agaricomycetes</taxon>
        <taxon>Agaricomycetidae</taxon>
        <taxon>Agaricales</taxon>
        <taxon>Marasmiineae</taxon>
        <taxon>Marasmiaceae</taxon>
        <taxon>Marasmius</taxon>
    </lineage>
</organism>
<protein>
    <recommendedName>
        <fullName evidence="2">SWIM-type domain-containing protein</fullName>
    </recommendedName>
</protein>
<keyword evidence="1" id="KW-0479">Metal-binding</keyword>
<keyword evidence="1" id="KW-0862">Zinc</keyword>
<keyword evidence="1" id="KW-0863">Zinc-finger</keyword>
<feature type="domain" description="SWIM-type" evidence="2">
    <location>
        <begin position="192"/>
        <end position="225"/>
    </location>
</feature>
<sequence length="306" mass="36506">MFRIHLHQHPEIPFDDEEKPRRTAEQIYQGAVEEMYQFCFEHDLSQVWAYLWNRWYSPKQWVLWARSADEAIPRLKTTMIVESLWRVIKHDELGQFHRPRLDLVMHIIVHQVLPRVEHTLDVIFNRFRPGRPKPWPEWKKEAKAGWVSMSRTDEHRLVETELRWRKAPKNTKGRTEHLEMVEAEKERPRGCYETDVNTWTCSCSAYLISRFLMCKHLVRDVNKTLDNLPLRDTEFWDTLQRNWYPPFYSIAGIHHEEKAETRSDSYDICVLGRDTVRSSSPVTDTEDLDCIGDSANIDESEGEIQE</sequence>
<evidence type="ECO:0000256" key="1">
    <source>
        <dbReference type="PROSITE-ProRule" id="PRU00325"/>
    </source>
</evidence>
<proteinExistence type="predicted"/>
<dbReference type="Proteomes" id="UP001437256">
    <property type="component" value="Unassembled WGS sequence"/>
</dbReference>